<dbReference type="InterPro" id="IPR020231">
    <property type="entry name" value="Uncharacterised_YfgI"/>
</dbReference>
<sequence>MNRTLIALTLSLLAAQADAGQFDQLHQIEVQQQQVEAAQQAAYQRQWEEQQAKAQARDEANRRARAAAQARAAEQAAAERKAVAQENNRLRTRAEQQEDEDRALDIEERKLKLQAMKAKADRANDYIDAELRSSAAQTDVVQSKADATRNVSSGTKALLEDTGKADVNRSNKLFGN</sequence>
<dbReference type="EMBL" id="CP056030">
    <property type="protein sequence ID" value="QKZ02515.1"/>
    <property type="molecule type" value="Genomic_DNA"/>
</dbReference>
<name>A0A7D5D4M3_9PSED</name>
<reference evidence="3 4" key="1">
    <citation type="submission" date="2020-06" db="EMBL/GenBank/DDBJ databases">
        <title>Pseudomonas eucalypticola sp. nov., an endophyte of Eucalyptus dunnii leaves with biocontrol ability of eucalyptus leaf blight.</title>
        <authorList>
            <person name="Liu Y."/>
            <person name="Song Z."/>
            <person name="Zeng H."/>
            <person name="Lu M."/>
            <person name="Wang X."/>
            <person name="Lian X."/>
            <person name="Zhang Q."/>
        </authorList>
    </citation>
    <scope>NUCLEOTIDE SEQUENCE [LARGE SCALE GENOMIC DNA]</scope>
    <source>
        <strain evidence="3 4">NP-1</strain>
    </source>
</reference>
<feature type="compositionally biased region" description="Low complexity" evidence="1">
    <location>
        <begin position="67"/>
        <end position="76"/>
    </location>
</feature>
<feature type="compositionally biased region" description="Basic and acidic residues" evidence="1">
    <location>
        <begin position="158"/>
        <end position="169"/>
    </location>
</feature>
<dbReference type="AlphaFoldDB" id="A0A7D5D4M3"/>
<keyword evidence="4" id="KW-1185">Reference proteome</keyword>
<feature type="region of interest" description="Disordered" evidence="1">
    <location>
        <begin position="133"/>
        <end position="176"/>
    </location>
</feature>
<dbReference type="Proteomes" id="UP000509568">
    <property type="component" value="Chromosome"/>
</dbReference>
<evidence type="ECO:0000256" key="2">
    <source>
        <dbReference type="SAM" id="SignalP"/>
    </source>
</evidence>
<feature type="signal peptide" evidence="2">
    <location>
        <begin position="1"/>
        <end position="19"/>
    </location>
</feature>
<keyword evidence="2" id="KW-0732">Signal</keyword>
<organism evidence="3 4">
    <name type="scientific">Pseudomonas eucalypticola</name>
    <dbReference type="NCBI Taxonomy" id="2599595"/>
    <lineage>
        <taxon>Bacteria</taxon>
        <taxon>Pseudomonadati</taxon>
        <taxon>Pseudomonadota</taxon>
        <taxon>Gammaproteobacteria</taxon>
        <taxon>Pseudomonadales</taxon>
        <taxon>Pseudomonadaceae</taxon>
        <taxon>Pseudomonas</taxon>
    </lineage>
</organism>
<dbReference type="RefSeq" id="WP_158156078.1">
    <property type="nucleotide sequence ID" value="NZ_CP056030.1"/>
</dbReference>
<feature type="region of interest" description="Disordered" evidence="1">
    <location>
        <begin position="67"/>
        <end position="101"/>
    </location>
</feature>
<dbReference type="Pfam" id="PF17358">
    <property type="entry name" value="DUF5384"/>
    <property type="match status" value="1"/>
</dbReference>
<dbReference type="KEGG" id="pez:HWQ56_01385"/>
<evidence type="ECO:0000256" key="1">
    <source>
        <dbReference type="SAM" id="MobiDB-lite"/>
    </source>
</evidence>
<evidence type="ECO:0000313" key="3">
    <source>
        <dbReference type="EMBL" id="QKZ02515.1"/>
    </source>
</evidence>
<protein>
    <submittedName>
        <fullName evidence="3">DUF5384 family protein</fullName>
    </submittedName>
</protein>
<proteinExistence type="predicted"/>
<evidence type="ECO:0000313" key="4">
    <source>
        <dbReference type="Proteomes" id="UP000509568"/>
    </source>
</evidence>
<accession>A0A7D5D4M3</accession>
<gene>
    <name evidence="3" type="ORF">HWQ56_01385</name>
</gene>
<feature type="chain" id="PRO_5028977305" evidence="2">
    <location>
        <begin position="20"/>
        <end position="176"/>
    </location>
</feature>
<feature type="compositionally biased region" description="Basic and acidic residues" evidence="1">
    <location>
        <begin position="77"/>
        <end position="96"/>
    </location>
</feature>